<proteinExistence type="predicted"/>
<name>A0A9J6F2T8_RHIMP</name>
<dbReference type="EMBL" id="JABSTU010000001">
    <property type="protein sequence ID" value="KAH8040833.1"/>
    <property type="molecule type" value="Genomic_DNA"/>
</dbReference>
<protein>
    <submittedName>
        <fullName evidence="1">Uncharacterized protein</fullName>
    </submittedName>
</protein>
<evidence type="ECO:0000313" key="1">
    <source>
        <dbReference type="EMBL" id="KAH8040833.1"/>
    </source>
</evidence>
<sequence>MHIQEIQLAATSSANFSHHYEGVLQEMRRNCPGARTPSTDAEMLTTTSCATGAISTFPGGKPSKNKGAPRYSPRMAPDEYVIVIKPRQTCNLKQYKGTGSNGNAIRAAISQRSVTAEVASNVTHQYSLHPLWEQNLVIVGTKDECVLRILLSLEQPQLTDETINVQAYLKATDNMGKGVIWLANTFTTDHILANTTSPNNPITGAWRLGSTNVVMLTFELSNISRLVFFLN</sequence>
<dbReference type="Proteomes" id="UP000821866">
    <property type="component" value="Chromosome 1"/>
</dbReference>
<dbReference type="AlphaFoldDB" id="A0A9J6F2T8"/>
<reference evidence="1" key="1">
    <citation type="journal article" date="2020" name="Cell">
        <title>Large-Scale Comparative Analyses of Tick Genomes Elucidate Their Genetic Diversity and Vector Capacities.</title>
        <authorList>
            <consortium name="Tick Genome and Microbiome Consortium (TIGMIC)"/>
            <person name="Jia N."/>
            <person name="Wang J."/>
            <person name="Shi W."/>
            <person name="Du L."/>
            <person name="Sun Y."/>
            <person name="Zhan W."/>
            <person name="Jiang J.F."/>
            <person name="Wang Q."/>
            <person name="Zhang B."/>
            <person name="Ji P."/>
            <person name="Bell-Sakyi L."/>
            <person name="Cui X.M."/>
            <person name="Yuan T.T."/>
            <person name="Jiang B.G."/>
            <person name="Yang W.F."/>
            <person name="Lam T.T."/>
            <person name="Chang Q.C."/>
            <person name="Ding S.J."/>
            <person name="Wang X.J."/>
            <person name="Zhu J.G."/>
            <person name="Ruan X.D."/>
            <person name="Zhao L."/>
            <person name="Wei J.T."/>
            <person name="Ye R.Z."/>
            <person name="Que T.C."/>
            <person name="Du C.H."/>
            <person name="Zhou Y.H."/>
            <person name="Cheng J.X."/>
            <person name="Dai P.F."/>
            <person name="Guo W.B."/>
            <person name="Han X.H."/>
            <person name="Huang E.J."/>
            <person name="Li L.F."/>
            <person name="Wei W."/>
            <person name="Gao Y.C."/>
            <person name="Liu J.Z."/>
            <person name="Shao H.Z."/>
            <person name="Wang X."/>
            <person name="Wang C.C."/>
            <person name="Yang T.C."/>
            <person name="Huo Q.B."/>
            <person name="Li W."/>
            <person name="Chen H.Y."/>
            <person name="Chen S.E."/>
            <person name="Zhou L.G."/>
            <person name="Ni X.B."/>
            <person name="Tian J.H."/>
            <person name="Sheng Y."/>
            <person name="Liu T."/>
            <person name="Pan Y.S."/>
            <person name="Xia L.Y."/>
            <person name="Li J."/>
            <person name="Zhao F."/>
            <person name="Cao W.C."/>
        </authorList>
    </citation>
    <scope>NUCLEOTIDE SEQUENCE</scope>
    <source>
        <strain evidence="1">Rmic-2018</strain>
    </source>
</reference>
<evidence type="ECO:0000313" key="2">
    <source>
        <dbReference type="Proteomes" id="UP000821866"/>
    </source>
</evidence>
<reference evidence="1" key="2">
    <citation type="submission" date="2021-09" db="EMBL/GenBank/DDBJ databases">
        <authorList>
            <person name="Jia N."/>
            <person name="Wang J."/>
            <person name="Shi W."/>
            <person name="Du L."/>
            <person name="Sun Y."/>
            <person name="Zhan W."/>
            <person name="Jiang J."/>
            <person name="Wang Q."/>
            <person name="Zhang B."/>
            <person name="Ji P."/>
            <person name="Sakyi L.B."/>
            <person name="Cui X."/>
            <person name="Yuan T."/>
            <person name="Jiang B."/>
            <person name="Yang W."/>
            <person name="Lam T.T.-Y."/>
            <person name="Chang Q."/>
            <person name="Ding S."/>
            <person name="Wang X."/>
            <person name="Zhu J."/>
            <person name="Ruan X."/>
            <person name="Zhao L."/>
            <person name="Wei J."/>
            <person name="Que T."/>
            <person name="Du C."/>
            <person name="Cheng J."/>
            <person name="Dai P."/>
            <person name="Han X."/>
            <person name="Huang E."/>
            <person name="Gao Y."/>
            <person name="Liu J."/>
            <person name="Shao H."/>
            <person name="Ye R."/>
            <person name="Li L."/>
            <person name="Wei W."/>
            <person name="Wang X."/>
            <person name="Wang C."/>
            <person name="Huo Q."/>
            <person name="Li W."/>
            <person name="Guo W."/>
            <person name="Chen H."/>
            <person name="Chen S."/>
            <person name="Zhou L."/>
            <person name="Zhou L."/>
            <person name="Ni X."/>
            <person name="Tian J."/>
            <person name="Zhou Y."/>
            <person name="Sheng Y."/>
            <person name="Liu T."/>
            <person name="Pan Y."/>
            <person name="Xia L."/>
            <person name="Li J."/>
            <person name="Zhao F."/>
            <person name="Cao W."/>
        </authorList>
    </citation>
    <scope>NUCLEOTIDE SEQUENCE</scope>
    <source>
        <strain evidence="1">Rmic-2018</strain>
        <tissue evidence="1">Larvae</tissue>
    </source>
</reference>
<keyword evidence="2" id="KW-1185">Reference proteome</keyword>
<organism evidence="1 2">
    <name type="scientific">Rhipicephalus microplus</name>
    <name type="common">Cattle tick</name>
    <name type="synonym">Boophilus microplus</name>
    <dbReference type="NCBI Taxonomy" id="6941"/>
    <lineage>
        <taxon>Eukaryota</taxon>
        <taxon>Metazoa</taxon>
        <taxon>Ecdysozoa</taxon>
        <taxon>Arthropoda</taxon>
        <taxon>Chelicerata</taxon>
        <taxon>Arachnida</taxon>
        <taxon>Acari</taxon>
        <taxon>Parasitiformes</taxon>
        <taxon>Ixodida</taxon>
        <taxon>Ixodoidea</taxon>
        <taxon>Ixodidae</taxon>
        <taxon>Rhipicephalinae</taxon>
        <taxon>Rhipicephalus</taxon>
        <taxon>Boophilus</taxon>
    </lineage>
</organism>
<gene>
    <name evidence="1" type="ORF">HPB51_013003</name>
</gene>
<comment type="caution">
    <text evidence="1">The sequence shown here is derived from an EMBL/GenBank/DDBJ whole genome shotgun (WGS) entry which is preliminary data.</text>
</comment>
<accession>A0A9J6F2T8</accession>